<gene>
    <name evidence="2" type="ORF">OESDEN_24056</name>
</gene>
<feature type="non-terminal residue" evidence="2">
    <location>
        <position position="1"/>
    </location>
</feature>
<dbReference type="EMBL" id="KN611868">
    <property type="protein sequence ID" value="KHJ76324.1"/>
    <property type="molecule type" value="Genomic_DNA"/>
</dbReference>
<dbReference type="SUPFAM" id="SSF56112">
    <property type="entry name" value="Protein kinase-like (PK-like)"/>
    <property type="match status" value="1"/>
</dbReference>
<name>A0A0B1RUE9_OESDE</name>
<dbReference type="Gene3D" id="1.10.510.10">
    <property type="entry name" value="Transferase(Phosphotransferase) domain 1"/>
    <property type="match status" value="1"/>
</dbReference>
<evidence type="ECO:0000259" key="1">
    <source>
        <dbReference type="PROSITE" id="PS50011"/>
    </source>
</evidence>
<dbReference type="InterPro" id="IPR000719">
    <property type="entry name" value="Prot_kinase_dom"/>
</dbReference>
<evidence type="ECO:0000313" key="3">
    <source>
        <dbReference type="Proteomes" id="UP000053660"/>
    </source>
</evidence>
<evidence type="ECO:0000313" key="2">
    <source>
        <dbReference type="EMBL" id="KHJ76324.1"/>
    </source>
</evidence>
<proteinExistence type="predicted"/>
<dbReference type="GO" id="GO:0005524">
    <property type="term" value="F:ATP binding"/>
    <property type="evidence" value="ECO:0007669"/>
    <property type="project" value="InterPro"/>
</dbReference>
<sequence length="86" mass="9655">LQKRSKRLSDEVLTSNRPILIKHPKCGCTTFAAVCDICRELPLRHVNKAGTPGYRAPEVLLRFEEQTTAIDIFAAGVTMLSFLLRK</sequence>
<dbReference type="OrthoDB" id="10020333at2759"/>
<protein>
    <recommendedName>
        <fullName evidence="1">Protein kinase domain-containing protein</fullName>
    </recommendedName>
</protein>
<keyword evidence="3" id="KW-1185">Reference proteome</keyword>
<organism evidence="2 3">
    <name type="scientific">Oesophagostomum dentatum</name>
    <name type="common">Nodular worm</name>
    <dbReference type="NCBI Taxonomy" id="61180"/>
    <lineage>
        <taxon>Eukaryota</taxon>
        <taxon>Metazoa</taxon>
        <taxon>Ecdysozoa</taxon>
        <taxon>Nematoda</taxon>
        <taxon>Chromadorea</taxon>
        <taxon>Rhabditida</taxon>
        <taxon>Rhabditina</taxon>
        <taxon>Rhabditomorpha</taxon>
        <taxon>Strongyloidea</taxon>
        <taxon>Strongylidae</taxon>
        <taxon>Oesophagostomum</taxon>
    </lineage>
</organism>
<reference evidence="2 3" key="1">
    <citation type="submission" date="2014-03" db="EMBL/GenBank/DDBJ databases">
        <title>Draft genome of the hookworm Oesophagostomum dentatum.</title>
        <authorList>
            <person name="Mitreva M."/>
        </authorList>
    </citation>
    <scope>NUCLEOTIDE SEQUENCE [LARGE SCALE GENOMIC DNA]</scope>
    <source>
        <strain evidence="2 3">OD-Hann</strain>
    </source>
</reference>
<dbReference type="GO" id="GO:0004672">
    <property type="term" value="F:protein kinase activity"/>
    <property type="evidence" value="ECO:0007669"/>
    <property type="project" value="InterPro"/>
</dbReference>
<feature type="domain" description="Protein kinase" evidence="1">
    <location>
        <begin position="1"/>
        <end position="86"/>
    </location>
</feature>
<dbReference type="Proteomes" id="UP000053660">
    <property type="component" value="Unassembled WGS sequence"/>
</dbReference>
<dbReference type="InterPro" id="IPR011009">
    <property type="entry name" value="Kinase-like_dom_sf"/>
</dbReference>
<dbReference type="AlphaFoldDB" id="A0A0B1RUE9"/>
<dbReference type="PROSITE" id="PS50011">
    <property type="entry name" value="PROTEIN_KINASE_DOM"/>
    <property type="match status" value="1"/>
</dbReference>
<accession>A0A0B1RUE9</accession>